<keyword evidence="7" id="KW-0137">Centromere</keyword>
<evidence type="ECO:0000256" key="3">
    <source>
        <dbReference type="ARBA" id="ARBA00011060"/>
    </source>
</evidence>
<organism evidence="8 9">
    <name type="scientific">Takifugu rubripes</name>
    <name type="common">Japanese pufferfish</name>
    <name type="synonym">Fugu rubripes</name>
    <dbReference type="NCBI Taxonomy" id="31033"/>
    <lineage>
        <taxon>Eukaryota</taxon>
        <taxon>Metazoa</taxon>
        <taxon>Chordata</taxon>
        <taxon>Craniata</taxon>
        <taxon>Vertebrata</taxon>
        <taxon>Euteleostomi</taxon>
        <taxon>Actinopterygii</taxon>
        <taxon>Neopterygii</taxon>
        <taxon>Teleostei</taxon>
        <taxon>Neoteleostei</taxon>
        <taxon>Acanthomorphata</taxon>
        <taxon>Eupercaria</taxon>
        <taxon>Tetraodontiformes</taxon>
        <taxon>Tetradontoidea</taxon>
        <taxon>Tetraodontidae</taxon>
        <taxon>Takifugu</taxon>
    </lineage>
</organism>
<dbReference type="InParanoid" id="H2TXD4"/>
<proteinExistence type="inferred from homology"/>
<dbReference type="Pfam" id="PF13092">
    <property type="entry name" value="CENP-L"/>
    <property type="match status" value="1"/>
</dbReference>
<evidence type="ECO:0000256" key="7">
    <source>
        <dbReference type="ARBA" id="ARBA00023328"/>
    </source>
</evidence>
<dbReference type="GO" id="GO:0005634">
    <property type="term" value="C:nucleus"/>
    <property type="evidence" value="ECO:0007669"/>
    <property type="project" value="UniProtKB-SubCell"/>
</dbReference>
<dbReference type="HOGENOM" id="CLU_070598_0_0_1"/>
<dbReference type="AlphaFoldDB" id="H2TXD4"/>
<keyword evidence="9" id="KW-1185">Reference proteome</keyword>
<keyword evidence="5" id="KW-0158">Chromosome</keyword>
<dbReference type="PANTHER" id="PTHR31740:SF2">
    <property type="entry name" value="CENTROMERE PROTEIN L"/>
    <property type="match status" value="1"/>
</dbReference>
<dbReference type="GeneTree" id="ENSGT00390000013877"/>
<reference evidence="8" key="2">
    <citation type="submission" date="2025-08" db="UniProtKB">
        <authorList>
            <consortium name="Ensembl"/>
        </authorList>
    </citation>
    <scope>IDENTIFICATION</scope>
</reference>
<dbReference type="Ensembl" id="ENSTRUT00000029460.3">
    <property type="protein sequence ID" value="ENSTRUP00000029343.3"/>
    <property type="gene ID" value="ENSTRUG00000011609.3"/>
</dbReference>
<evidence type="ECO:0000256" key="5">
    <source>
        <dbReference type="ARBA" id="ARBA00022454"/>
    </source>
</evidence>
<evidence type="ECO:0000256" key="2">
    <source>
        <dbReference type="ARBA" id="ARBA00004584"/>
    </source>
</evidence>
<reference evidence="8" key="3">
    <citation type="submission" date="2025-09" db="UniProtKB">
        <authorList>
            <consortium name="Ensembl"/>
        </authorList>
    </citation>
    <scope>IDENTIFICATION</scope>
</reference>
<sequence length="355" mass="40304">MTPADSAVVQRRNKSKYRLSYRSGLGAASRLCLTPALTTRRLSTSRKAPKINITNVSPEHVALLMKTEWQLSYVTPLYQFRHTQLKNYSRQLAAFLAAEKQQGLAVEVEGMQSSFTVCFSVLQGMVMTDDDPETVLIQIQSKPVFPKKNEPQKPVWSGWLTCINGNVEYLRSLPKDFTCLPLFCSSGPEAFTSVIKSWLQQNFDCCFGQLEISHTSLQWLMALWTNCHAESGIQHLKMIWTLPAEPPLQVTYMVEPQDAWVLWNSLRNSQKHPENTGDDPEEDNIDIGEVKRFVQALKSHFYRHFRLDLSAGRLSQVSTALGSAKCNGRIKMSNSRYMITTLMLLTECALFKMPI</sequence>
<evidence type="ECO:0000313" key="9">
    <source>
        <dbReference type="Proteomes" id="UP000005226"/>
    </source>
</evidence>
<protein>
    <recommendedName>
        <fullName evidence="4">Centromere protein L</fullName>
    </recommendedName>
</protein>
<name>H2TXD4_TAKRU</name>
<dbReference type="PANTHER" id="PTHR31740">
    <property type="entry name" value="CENTROMERE PROTEIN L"/>
    <property type="match status" value="1"/>
</dbReference>
<comment type="subcellular location">
    <subcellularLocation>
        <location evidence="2">Chromosome</location>
        <location evidence="2">Centromere</location>
    </subcellularLocation>
    <subcellularLocation>
        <location evidence="1">Nucleus</location>
    </subcellularLocation>
</comment>
<accession>H2TXD4</accession>
<gene>
    <name evidence="8" type="primary">cenpl</name>
</gene>
<keyword evidence="6" id="KW-0539">Nucleus</keyword>
<evidence type="ECO:0000256" key="4">
    <source>
        <dbReference type="ARBA" id="ARBA00016380"/>
    </source>
</evidence>
<evidence type="ECO:0000313" key="8">
    <source>
        <dbReference type="Ensembl" id="ENSTRUP00000029343.3"/>
    </source>
</evidence>
<dbReference type="Proteomes" id="UP000005226">
    <property type="component" value="Chromosome 8"/>
</dbReference>
<dbReference type="InterPro" id="IPR025204">
    <property type="entry name" value="CENP-L"/>
</dbReference>
<evidence type="ECO:0000256" key="6">
    <source>
        <dbReference type="ARBA" id="ARBA00023242"/>
    </source>
</evidence>
<reference evidence="8 9" key="1">
    <citation type="journal article" date="2011" name="Genome Biol. Evol.">
        <title>Integration of the genetic map and genome assembly of fugu facilitates insights into distinct features of genome evolution in teleosts and mammals.</title>
        <authorList>
            <person name="Kai W."/>
            <person name="Kikuchi K."/>
            <person name="Tohari S."/>
            <person name="Chew A.K."/>
            <person name="Tay A."/>
            <person name="Fujiwara A."/>
            <person name="Hosoya S."/>
            <person name="Suetake H."/>
            <person name="Naruse K."/>
            <person name="Brenner S."/>
            <person name="Suzuki Y."/>
            <person name="Venkatesh B."/>
        </authorList>
    </citation>
    <scope>NUCLEOTIDE SEQUENCE [LARGE SCALE GENOMIC DNA]</scope>
</reference>
<dbReference type="GO" id="GO:0000775">
    <property type="term" value="C:chromosome, centromeric region"/>
    <property type="evidence" value="ECO:0007669"/>
    <property type="project" value="UniProtKB-SubCell"/>
</dbReference>
<dbReference type="OMA" id="TACKMDQ"/>
<dbReference type="eggNOG" id="ENOG502QS38">
    <property type="taxonomic scope" value="Eukaryota"/>
</dbReference>
<comment type="similarity">
    <text evidence="3">Belongs to the CENP-L/IML3 family.</text>
</comment>
<dbReference type="FunCoup" id="H2TXD4">
    <property type="interactions" value="1460"/>
</dbReference>
<evidence type="ECO:0000256" key="1">
    <source>
        <dbReference type="ARBA" id="ARBA00004123"/>
    </source>
</evidence>